<dbReference type="InterPro" id="IPR033541">
    <property type="entry name" value="Dermokine"/>
</dbReference>
<sequence length="486" mass="48152">MKLQGSLACLLLALCLGCGEAGPLLTGGQGAGVAAGEAVGQGAGEAASSGVRGAMDPGVGEAIYRGVGEAVHSLGNTGGEAGRQAETVIRQGMDAVHGAWQGAPGSNVPGSWQGAPGSNSGTWGSSGGHGFQGGISGWQGQGHPWGSGTPWSQEPPPGSDGSLGGSSQGGSWSQGGNGVGPFNMGTNAQGAVAQPGYDSVRGSGNPNNECINSPPSGSDGSSGNSGGSSSNGGSNGSGSGSSGSGGSNSNGGSSSYGGNNGYGSNNGYNGNSGYGGTSGYSDSYSNNNGYSGSSSGSSGQVSNTGSSSGSSGGGSNGRNTPGCENSGNEVRVSSGSAGQAYRGAQGGGSGDIREISTQANRILARTQGSYQGQGYNGGNEYANGFNSMRYQTSPGIFHFDDFWKSQPSSVGTRARLYFSRLWEDFKHNTPFLNWKAITEGTKASLAHRRASGNDESYDYNQHPAKMPTKNNDAPAVGERTPIKTAD</sequence>
<evidence type="ECO:0000256" key="1">
    <source>
        <dbReference type="SAM" id="MobiDB-lite"/>
    </source>
</evidence>
<feature type="signal peptide" evidence="2">
    <location>
        <begin position="1"/>
        <end position="21"/>
    </location>
</feature>
<feature type="region of interest" description="Disordered" evidence="1">
    <location>
        <begin position="445"/>
        <end position="486"/>
    </location>
</feature>
<evidence type="ECO:0000313" key="3">
    <source>
        <dbReference type="Proteomes" id="UP001652624"/>
    </source>
</evidence>
<reference evidence="3" key="1">
    <citation type="submission" date="2025-05" db="UniProtKB">
        <authorList>
            <consortium name="RefSeq"/>
        </authorList>
    </citation>
    <scope>NUCLEOTIDE SEQUENCE [LARGE SCALE GENOMIC DNA]</scope>
</reference>
<dbReference type="PANTHER" id="PTHR36881:SF1">
    <property type="entry name" value="DERMOKINE"/>
    <property type="match status" value="1"/>
</dbReference>
<keyword evidence="3" id="KW-1185">Reference proteome</keyword>
<evidence type="ECO:0000256" key="2">
    <source>
        <dbReference type="SAM" id="SignalP"/>
    </source>
</evidence>
<gene>
    <name evidence="4" type="primary">DMKN</name>
</gene>
<keyword evidence="2" id="KW-0732">Signal</keyword>
<feature type="compositionally biased region" description="Gly residues" evidence="1">
    <location>
        <begin position="124"/>
        <end position="145"/>
    </location>
</feature>
<proteinExistence type="predicted"/>
<feature type="compositionally biased region" description="Low complexity" evidence="1">
    <location>
        <begin position="289"/>
        <end position="309"/>
    </location>
</feature>
<dbReference type="Proteomes" id="UP001652624">
    <property type="component" value="Chromosome 2"/>
</dbReference>
<feature type="chain" id="PRO_5045315684" evidence="2">
    <location>
        <begin position="22"/>
        <end position="486"/>
    </location>
</feature>
<feature type="compositionally biased region" description="Low complexity" evidence="1">
    <location>
        <begin position="333"/>
        <end position="343"/>
    </location>
</feature>
<feature type="compositionally biased region" description="Gly residues" evidence="1">
    <location>
        <begin position="223"/>
        <end position="261"/>
    </location>
</feature>
<accession>A0ABM3WYU0</accession>
<feature type="compositionally biased region" description="Polar residues" evidence="1">
    <location>
        <begin position="202"/>
        <end position="215"/>
    </location>
</feature>
<feature type="compositionally biased region" description="Gly residues" evidence="1">
    <location>
        <begin position="161"/>
        <end position="179"/>
    </location>
</feature>
<dbReference type="GeneID" id="107523586"/>
<evidence type="ECO:0000313" key="4">
    <source>
        <dbReference type="RefSeq" id="XP_060041739.1"/>
    </source>
</evidence>
<feature type="region of interest" description="Disordered" evidence="1">
    <location>
        <begin position="101"/>
        <end position="270"/>
    </location>
</feature>
<feature type="compositionally biased region" description="Polar residues" evidence="1">
    <location>
        <begin position="318"/>
        <end position="328"/>
    </location>
</feature>
<organism evidence="3 4">
    <name type="scientific">Erinaceus europaeus</name>
    <name type="common">Western European hedgehog</name>
    <dbReference type="NCBI Taxonomy" id="9365"/>
    <lineage>
        <taxon>Eukaryota</taxon>
        <taxon>Metazoa</taxon>
        <taxon>Chordata</taxon>
        <taxon>Craniata</taxon>
        <taxon>Vertebrata</taxon>
        <taxon>Euteleostomi</taxon>
        <taxon>Mammalia</taxon>
        <taxon>Eutheria</taxon>
        <taxon>Laurasiatheria</taxon>
        <taxon>Eulipotyphla</taxon>
        <taxon>Erinaceidae</taxon>
        <taxon>Erinaceinae</taxon>
        <taxon>Erinaceus</taxon>
    </lineage>
</organism>
<dbReference type="PANTHER" id="PTHR36881">
    <property type="entry name" value="DERMOKINE"/>
    <property type="match status" value="1"/>
</dbReference>
<name>A0ABM3WYU0_ERIEU</name>
<feature type="region of interest" description="Disordered" evidence="1">
    <location>
        <begin position="289"/>
        <end position="352"/>
    </location>
</feature>
<protein>
    <submittedName>
        <fullName evidence="4">Dermokine isoform X6</fullName>
    </submittedName>
</protein>
<dbReference type="RefSeq" id="XP_060041739.1">
    <property type="nucleotide sequence ID" value="XM_060185756.1"/>
</dbReference>
<reference evidence="4" key="2">
    <citation type="submission" date="2025-08" db="UniProtKB">
        <authorList>
            <consortium name="RefSeq"/>
        </authorList>
    </citation>
    <scope>IDENTIFICATION</scope>
</reference>